<dbReference type="Pfam" id="PF00005">
    <property type="entry name" value="ABC_tran"/>
    <property type="match status" value="1"/>
</dbReference>
<dbReference type="SMART" id="SM00382">
    <property type="entry name" value="AAA"/>
    <property type="match status" value="1"/>
</dbReference>
<dbReference type="SUPFAM" id="SSF52540">
    <property type="entry name" value="P-loop containing nucleoside triphosphate hydrolases"/>
    <property type="match status" value="1"/>
</dbReference>
<dbReference type="AlphaFoldDB" id="A0A4U0FE64"/>
<organism evidence="5 6">
    <name type="scientific">Cohnella pontilimi</name>
    <dbReference type="NCBI Taxonomy" id="2564100"/>
    <lineage>
        <taxon>Bacteria</taxon>
        <taxon>Bacillati</taxon>
        <taxon>Bacillota</taxon>
        <taxon>Bacilli</taxon>
        <taxon>Bacillales</taxon>
        <taxon>Paenibacillaceae</taxon>
        <taxon>Cohnella</taxon>
    </lineage>
</organism>
<dbReference type="Proteomes" id="UP000309673">
    <property type="component" value="Unassembled WGS sequence"/>
</dbReference>
<keyword evidence="1" id="KW-0813">Transport</keyword>
<dbReference type="Gene3D" id="3.40.50.300">
    <property type="entry name" value="P-loop containing nucleotide triphosphate hydrolases"/>
    <property type="match status" value="1"/>
</dbReference>
<keyword evidence="3 5" id="KW-0067">ATP-binding</keyword>
<dbReference type="EMBL" id="SUPK01000002">
    <property type="protein sequence ID" value="TJY43107.1"/>
    <property type="molecule type" value="Genomic_DNA"/>
</dbReference>
<comment type="caution">
    <text evidence="5">The sequence shown here is derived from an EMBL/GenBank/DDBJ whole genome shotgun (WGS) entry which is preliminary data.</text>
</comment>
<evidence type="ECO:0000313" key="5">
    <source>
        <dbReference type="EMBL" id="TJY43107.1"/>
    </source>
</evidence>
<dbReference type="RefSeq" id="WP_136776472.1">
    <property type="nucleotide sequence ID" value="NZ_SUPK01000002.1"/>
</dbReference>
<evidence type="ECO:0000256" key="3">
    <source>
        <dbReference type="ARBA" id="ARBA00022840"/>
    </source>
</evidence>
<dbReference type="InterPro" id="IPR027417">
    <property type="entry name" value="P-loop_NTPase"/>
</dbReference>
<evidence type="ECO:0000313" key="6">
    <source>
        <dbReference type="Proteomes" id="UP000309673"/>
    </source>
</evidence>
<dbReference type="InterPro" id="IPR050763">
    <property type="entry name" value="ABC_transporter_ATP-binding"/>
</dbReference>
<keyword evidence="2" id="KW-0547">Nucleotide-binding</keyword>
<evidence type="ECO:0000256" key="1">
    <source>
        <dbReference type="ARBA" id="ARBA00022448"/>
    </source>
</evidence>
<dbReference type="OrthoDB" id="9804819at2"/>
<dbReference type="InterPro" id="IPR003439">
    <property type="entry name" value="ABC_transporter-like_ATP-bd"/>
</dbReference>
<dbReference type="PROSITE" id="PS00211">
    <property type="entry name" value="ABC_TRANSPORTER_1"/>
    <property type="match status" value="1"/>
</dbReference>
<sequence>MISVRHLTKEFKRVKRKEGFLSGVRNLFSAEYTIKRAVDDISFEVREGEIVGYIGPNGAGKSTSIKMLSGILVPTSGHLEVNGIVPYKDRKANARQIGAVFGQKTQLWWDVPVIESLRLLKDIYKVSDRQYKRNLEIFNDLLELDTFCQTPVRQLSLGQRMRADLAAALQHDPKILFLDEPTIGVDIVAKEKLRTFIREINREFKVTVLLTTHDMWDIEKLCSRMLIIDHGQVIYDGSVEQIRDTYGGSRTLVVELEEEVADFSVPRAELVKSEGRKKWFRFNRLEASPSDLITQIGGRYPIVDLTVEEPEIEQLVRSIYQGQGRRTEVM</sequence>
<name>A0A4U0FE64_9BACL</name>
<gene>
    <name evidence="5" type="ORF">E5161_04205</name>
</gene>
<accession>A0A4U0FE64</accession>
<protein>
    <submittedName>
        <fullName evidence="5">ATP-binding cassette domain-containing protein</fullName>
    </submittedName>
</protein>
<dbReference type="PANTHER" id="PTHR42711:SF1">
    <property type="entry name" value="ABC-TRANSPORT PROTEIN, ATP-BINDING COMPONENT"/>
    <property type="match status" value="1"/>
</dbReference>
<dbReference type="InterPro" id="IPR017871">
    <property type="entry name" value="ABC_transporter-like_CS"/>
</dbReference>
<dbReference type="PANTHER" id="PTHR42711">
    <property type="entry name" value="ABC TRANSPORTER ATP-BINDING PROTEIN"/>
    <property type="match status" value="1"/>
</dbReference>
<proteinExistence type="predicted"/>
<keyword evidence="6" id="KW-1185">Reference proteome</keyword>
<dbReference type="GO" id="GO:0005524">
    <property type="term" value="F:ATP binding"/>
    <property type="evidence" value="ECO:0007669"/>
    <property type="project" value="UniProtKB-KW"/>
</dbReference>
<evidence type="ECO:0000256" key="2">
    <source>
        <dbReference type="ARBA" id="ARBA00022741"/>
    </source>
</evidence>
<dbReference type="InterPro" id="IPR003593">
    <property type="entry name" value="AAA+_ATPase"/>
</dbReference>
<evidence type="ECO:0000259" key="4">
    <source>
        <dbReference type="PROSITE" id="PS50893"/>
    </source>
</evidence>
<dbReference type="PROSITE" id="PS50893">
    <property type="entry name" value="ABC_TRANSPORTER_2"/>
    <property type="match status" value="1"/>
</dbReference>
<dbReference type="GO" id="GO:0016887">
    <property type="term" value="F:ATP hydrolysis activity"/>
    <property type="evidence" value="ECO:0007669"/>
    <property type="project" value="InterPro"/>
</dbReference>
<feature type="domain" description="ABC transporter" evidence="4">
    <location>
        <begin position="22"/>
        <end position="255"/>
    </location>
</feature>
<reference evidence="5 6" key="1">
    <citation type="submission" date="2019-04" db="EMBL/GenBank/DDBJ databases">
        <title>Cohnella sp. nov., isolated from soil.</title>
        <authorList>
            <person name="Kim W."/>
        </authorList>
    </citation>
    <scope>NUCLEOTIDE SEQUENCE [LARGE SCALE GENOMIC DNA]</scope>
    <source>
        <strain evidence="5 6">CAU 1483</strain>
    </source>
</reference>